<dbReference type="PANTHER" id="PTHR33090">
    <property type="entry name" value="DUF3774 DOMAIN PROTEIN-RELATED"/>
    <property type="match status" value="1"/>
</dbReference>
<accession>A0A426XQR6</accession>
<evidence type="ECO:0000313" key="2">
    <source>
        <dbReference type="Proteomes" id="UP000287651"/>
    </source>
</evidence>
<dbReference type="OrthoDB" id="767544at2759"/>
<sequence length="86" mass="9412">MASVVRKASWIAAASVGAVEALKDQGGLCRCNYAFRYLHQRAKNNMGSLSQAIRVSSSVSDRSSEKAKQSEESLRKVMFLSCWGPN</sequence>
<dbReference type="Pfam" id="PF12609">
    <property type="entry name" value="DUF3774"/>
    <property type="match status" value="1"/>
</dbReference>
<evidence type="ECO:0000313" key="1">
    <source>
        <dbReference type="EMBL" id="RRT41765.1"/>
    </source>
</evidence>
<reference evidence="2" key="1">
    <citation type="journal article" date="2014" name="Agronomy (Basel)">
        <title>A Draft Genome Sequence for Ensete ventricosum, the Drought-Tolerant Tree Against Hunger.</title>
        <authorList>
            <person name="Harrison J."/>
            <person name="Moore K.A."/>
            <person name="Paszkiewicz K."/>
            <person name="Jones T."/>
            <person name="Grant M."/>
            <person name="Ambacheew D."/>
            <person name="Muzemil S."/>
            <person name="Studholme D.J."/>
        </authorList>
    </citation>
    <scope>NUCLEOTIDE SEQUENCE [LARGE SCALE GENOMIC DNA]</scope>
</reference>
<evidence type="ECO:0008006" key="3">
    <source>
        <dbReference type="Google" id="ProtNLM"/>
    </source>
</evidence>
<dbReference type="Proteomes" id="UP000287651">
    <property type="component" value="Unassembled WGS sequence"/>
</dbReference>
<dbReference type="EMBL" id="AMZH03018314">
    <property type="protein sequence ID" value="RRT41765.1"/>
    <property type="molecule type" value="Genomic_DNA"/>
</dbReference>
<gene>
    <name evidence="1" type="ORF">B296_00057551</name>
</gene>
<protein>
    <recommendedName>
        <fullName evidence="3">Wound-responsive family protein</fullName>
    </recommendedName>
</protein>
<organism evidence="1 2">
    <name type="scientific">Ensete ventricosum</name>
    <name type="common">Abyssinian banana</name>
    <name type="synonym">Musa ensete</name>
    <dbReference type="NCBI Taxonomy" id="4639"/>
    <lineage>
        <taxon>Eukaryota</taxon>
        <taxon>Viridiplantae</taxon>
        <taxon>Streptophyta</taxon>
        <taxon>Embryophyta</taxon>
        <taxon>Tracheophyta</taxon>
        <taxon>Spermatophyta</taxon>
        <taxon>Magnoliopsida</taxon>
        <taxon>Liliopsida</taxon>
        <taxon>Zingiberales</taxon>
        <taxon>Musaceae</taxon>
        <taxon>Ensete</taxon>
    </lineage>
</organism>
<dbReference type="InterPro" id="IPR022251">
    <property type="entry name" value="DUF3774_wound-induced"/>
</dbReference>
<comment type="caution">
    <text evidence="1">The sequence shown here is derived from an EMBL/GenBank/DDBJ whole genome shotgun (WGS) entry which is preliminary data.</text>
</comment>
<name>A0A426XQR6_ENSVE</name>
<proteinExistence type="predicted"/>